<keyword evidence="2" id="KW-1185">Reference proteome</keyword>
<reference evidence="2" key="1">
    <citation type="submission" date="2019-10" db="EMBL/GenBank/DDBJ databases">
        <title>Streptomyces sp. nov., a novel actinobacterium isolated from alkaline environment.</title>
        <authorList>
            <person name="Golinska P."/>
        </authorList>
    </citation>
    <scope>NUCLEOTIDE SEQUENCE [LARGE SCALE GENOMIC DNA]</scope>
    <source>
        <strain evidence="2">DSM 42108</strain>
    </source>
</reference>
<dbReference type="Proteomes" id="UP000530234">
    <property type="component" value="Unassembled WGS sequence"/>
</dbReference>
<gene>
    <name evidence="1" type="ORF">FOE67_08765</name>
</gene>
<dbReference type="AlphaFoldDB" id="A0A7W3T292"/>
<accession>A0A7W3T292</accession>
<proteinExistence type="predicted"/>
<organism evidence="1 2">
    <name type="scientific">Streptomyces calidiresistens</name>
    <dbReference type="NCBI Taxonomy" id="1485586"/>
    <lineage>
        <taxon>Bacteria</taxon>
        <taxon>Bacillati</taxon>
        <taxon>Actinomycetota</taxon>
        <taxon>Actinomycetes</taxon>
        <taxon>Kitasatosporales</taxon>
        <taxon>Streptomycetaceae</taxon>
        <taxon>Streptomyces</taxon>
    </lineage>
</organism>
<dbReference type="EMBL" id="VKHS01000142">
    <property type="protein sequence ID" value="MBB0229602.1"/>
    <property type="molecule type" value="Genomic_DNA"/>
</dbReference>
<dbReference type="RefSeq" id="WP_182662242.1">
    <property type="nucleotide sequence ID" value="NZ_VKHS01000142.1"/>
</dbReference>
<evidence type="ECO:0000313" key="1">
    <source>
        <dbReference type="EMBL" id="MBB0229602.1"/>
    </source>
</evidence>
<sequence>MKAYMQAFGKGSTREVVKARKSPALKAFEAPFTFLVDVEERTADYSAVKENPQSERPLTGGSFQNLYGEEGKGKFFAVMRENYRAKDTTYTASEAFINQWTSFRRCIEGPEGDRVTNMKKLLGSLLDHKGADQLAAEIPDELPARIYRQNISGGSARATLDPLLPREEQWVDFSKGDHRHQQITEETINGKSTAHIVATFNDAKKPVPSLHITGGRLLRDRDGNFHLRFDIGNAPAGAPLP</sequence>
<name>A0A7W3T292_9ACTN</name>
<protein>
    <submittedName>
        <fullName evidence="1">Uncharacterized protein</fullName>
    </submittedName>
</protein>
<evidence type="ECO:0000313" key="2">
    <source>
        <dbReference type="Proteomes" id="UP000530234"/>
    </source>
</evidence>
<comment type="caution">
    <text evidence="1">The sequence shown here is derived from an EMBL/GenBank/DDBJ whole genome shotgun (WGS) entry which is preliminary data.</text>
</comment>